<feature type="domain" description="ABC3 transporter permease C-terminal" evidence="8">
    <location>
        <begin position="390"/>
        <end position="494"/>
    </location>
</feature>
<dbReference type="Pfam" id="PF02687">
    <property type="entry name" value="FtsX"/>
    <property type="match status" value="2"/>
</dbReference>
<dbReference type="PANTHER" id="PTHR30572:SF4">
    <property type="entry name" value="ABC TRANSPORTER PERMEASE YTRF"/>
    <property type="match status" value="1"/>
</dbReference>
<dbReference type="Proteomes" id="UP000004057">
    <property type="component" value="Unassembled WGS sequence"/>
</dbReference>
<evidence type="ECO:0000256" key="2">
    <source>
        <dbReference type="ARBA" id="ARBA00022475"/>
    </source>
</evidence>
<sequence length="1363" mass="155905">MTGFKLLFKNNFKNTVKNKIQFIGLVVLVFLTSFIFTIIAVSKQRVENNYNSFISEQLSNQHDFVVSFANSTYVKNSNREPDQFEKITDSGIRQNAILEFVKEQLKNRDEHFIYNRVEARTFTLGNNKVIKAVTLNPHQEIDKFIVANGMPLSVYTKYLLSINQETMHWIYLTPEFARKNNIKINDIIRLQPDRYGTTIKVADSELKDVDLTPYEKEDINKWLPKSPYANENWFRVVGFGQSADYVTPIIDAVHPFPNMKNEGIAYLDPRLFGLVEDTVEDTAGHKYPVTKLDLTKQILIPESQLEREVYYVGKFQQTKVDQMRNNYSQTINNYLNTNQGKHIGLHGYYVKTLSTGLPIATFRTDNRYEFAKRITYFTSTLNAFISGSYILITILLIISFFVLILVVRRQIDATGPQNGLLRALGYRRRVLTFSYISYPLMIALIGGIVGYGTGISGQFTVKYLFGSYFNLPYGNFVFAPLALVTCVLFIFALLTCVTMISGTIMMVSRTPLQLIRKEKTVSYGRFKKIVYKMFAIRKTFDARFQAVQLSNSIGKMVGVSLTMIISTIMITMSTTIPIILQNNIRYSYEGDNYKTLVEYNSPIYNLPTSFLRTYDPSKKPWDSKKSLLINTNMTTDVNQYLNDFETGQINSENFAPTYQADDMRSLLYRNISKEFLQSNKLTSSNPDLSKAICSTTWGDYNDFGLNLLTKSTIEKYLRTTETAQEHIDMLEKSRLFYWKYRETVGLNIKRADYFDSRGNLNLNDKLGKNIFTQSDYKRDFGEGNPTITLANNHFRPALEQPLSVSFYDVLDSATGNEFNTRLKKPMYDLYNWIYAYFVENVNQCFIQGVYSRSPQTVRLKMQEAFNQNNGNFNLTFGVIPFNPLTDDRGTMINAELNSIEFKIYGINHTFKNQALTNKNNANLNEKLFTASNNIVLNETLAKRLNVTVGNQISPRLIRKALVASEQDATSDQILQAWDASDVTGNNTQAQGRVGKLMFNGDNKYKNKVLKDGNNEYVLESKIDALDPNFTKPSILNDKIVNGSYRVSNETENESFTVVGITNQYGSPRAWINENRAQQLLGYDKTRNYLLQLFLNEWTNSFIKNNDKLAPSKRKSLELLEKFIKEHSSTPVDKLWNEFVKYWKAHQSAVNWIAVFENEYPIFNYKISNSSKIDDIETGLGTSQLFGDYSFYGLNGGIRSEISYPPYANSTFSSLMPIAEAQAILGNISKAVNGIIFFIIGISFVLSFMIIILTSNIVIAENQTIIATMKVLGYRNRYITKLVIGMYIPIIVIMTIAGFGFGWLFLIISNMILIRIGIVLPLFMNIMIPFIAIGSGLLLYFIAYLISWFNMNRINPLIAIMNAD</sequence>
<feature type="transmembrane region" description="Helical" evidence="7">
    <location>
        <begin position="1234"/>
        <end position="1257"/>
    </location>
</feature>
<organism evidence="9 10">
    <name type="scientific">Spiroplasma melliferum KC3</name>
    <dbReference type="NCBI Taxonomy" id="570509"/>
    <lineage>
        <taxon>Bacteria</taxon>
        <taxon>Bacillati</taxon>
        <taxon>Mycoplasmatota</taxon>
        <taxon>Mollicutes</taxon>
        <taxon>Entomoplasmatales</taxon>
        <taxon>Spiroplasmataceae</taxon>
        <taxon>Spiroplasma</taxon>
    </lineage>
</organism>
<evidence type="ECO:0000313" key="9">
    <source>
        <dbReference type="EMBL" id="KAI92308.1"/>
    </source>
</evidence>
<evidence type="ECO:0000256" key="4">
    <source>
        <dbReference type="ARBA" id="ARBA00022989"/>
    </source>
</evidence>
<dbReference type="GO" id="GO:0005886">
    <property type="term" value="C:plasma membrane"/>
    <property type="evidence" value="ECO:0007669"/>
    <property type="project" value="UniProtKB-SubCell"/>
</dbReference>
<comment type="similarity">
    <text evidence="6">Belongs to the ABC-4 integral membrane protein family.</text>
</comment>
<evidence type="ECO:0000256" key="1">
    <source>
        <dbReference type="ARBA" id="ARBA00004651"/>
    </source>
</evidence>
<feature type="transmembrane region" description="Helical" evidence="7">
    <location>
        <begin position="1329"/>
        <end position="1348"/>
    </location>
</feature>
<evidence type="ECO:0000256" key="5">
    <source>
        <dbReference type="ARBA" id="ARBA00023136"/>
    </source>
</evidence>
<proteinExistence type="inferred from homology"/>
<feature type="transmembrane region" description="Helical" evidence="7">
    <location>
        <begin position="476"/>
        <end position="507"/>
    </location>
</feature>
<keyword evidence="4 7" id="KW-1133">Transmembrane helix</keyword>
<reference evidence="9 10" key="1">
    <citation type="journal article" date="2012" name="J. Proteome Res.">
        <title>Application of Spiroplasma melliferum proteogenomic profiling for the discovery of virulence factors and pathogenicity mechanisms in host-associated spiroplasmas.</title>
        <authorList>
            <person name="Alexeev D."/>
            <person name="Kostrjukova E."/>
            <person name="Aliper A."/>
            <person name="Popenko A."/>
            <person name="Bazaleev N."/>
            <person name="Tyakht A."/>
            <person name="Selezneva O."/>
            <person name="Akopian T."/>
            <person name="Prichodko E."/>
            <person name="Kondratov I."/>
            <person name="Chukin M."/>
            <person name="Demina I."/>
            <person name="Galyamina M."/>
            <person name="Kamashev D."/>
            <person name="Vanyushkina A."/>
            <person name="Ladygina V."/>
            <person name="Levitskii S."/>
            <person name="Lazarev V."/>
            <person name="Govorun V."/>
        </authorList>
    </citation>
    <scope>NUCLEOTIDE SEQUENCE [LARGE SCALE GENOMIC DNA]</scope>
    <source>
        <strain evidence="9 10">KC3</strain>
    </source>
</reference>
<accession>A0AAI9T2J0</accession>
<evidence type="ECO:0000256" key="7">
    <source>
        <dbReference type="SAM" id="Phobius"/>
    </source>
</evidence>
<keyword evidence="2" id="KW-1003">Cell membrane</keyword>
<comment type="caution">
    <text evidence="9">The sequence shown here is derived from an EMBL/GenBank/DDBJ whole genome shotgun (WGS) entry which is preliminary data.</text>
</comment>
<evidence type="ECO:0000313" key="10">
    <source>
        <dbReference type="Proteomes" id="UP000004057"/>
    </source>
</evidence>
<protein>
    <submittedName>
        <fullName evidence="9">Substrate ABC transporter permease</fullName>
    </submittedName>
</protein>
<feature type="transmembrane region" description="Helical" evidence="7">
    <location>
        <begin position="20"/>
        <end position="41"/>
    </location>
</feature>
<dbReference type="EMBL" id="AGBZ02000004">
    <property type="protein sequence ID" value="KAI92308.1"/>
    <property type="molecule type" value="Genomic_DNA"/>
</dbReference>
<feature type="transmembrane region" description="Helical" evidence="7">
    <location>
        <begin position="435"/>
        <end position="456"/>
    </location>
</feature>
<evidence type="ECO:0000256" key="6">
    <source>
        <dbReference type="ARBA" id="ARBA00038076"/>
    </source>
</evidence>
<feature type="transmembrane region" description="Helical" evidence="7">
    <location>
        <begin position="557"/>
        <end position="580"/>
    </location>
</feature>
<feature type="domain" description="ABC3 transporter permease C-terminal" evidence="8">
    <location>
        <begin position="1236"/>
        <end position="1355"/>
    </location>
</feature>
<dbReference type="PANTHER" id="PTHR30572">
    <property type="entry name" value="MEMBRANE COMPONENT OF TRANSPORTER-RELATED"/>
    <property type="match status" value="1"/>
</dbReference>
<evidence type="ECO:0000259" key="8">
    <source>
        <dbReference type="Pfam" id="PF02687"/>
    </source>
</evidence>
<comment type="subcellular location">
    <subcellularLocation>
        <location evidence="1">Cell membrane</location>
        <topology evidence="1">Multi-pass membrane protein</topology>
    </subcellularLocation>
</comment>
<gene>
    <name evidence="9" type="ORF">SPM_006240</name>
</gene>
<keyword evidence="5 7" id="KW-0472">Membrane</keyword>
<keyword evidence="3 7" id="KW-0812">Transmembrane</keyword>
<feature type="transmembrane region" description="Helical" evidence="7">
    <location>
        <begin position="1277"/>
        <end position="1296"/>
    </location>
</feature>
<evidence type="ECO:0000256" key="3">
    <source>
        <dbReference type="ARBA" id="ARBA00022692"/>
    </source>
</evidence>
<dbReference type="GO" id="GO:0022857">
    <property type="term" value="F:transmembrane transporter activity"/>
    <property type="evidence" value="ECO:0007669"/>
    <property type="project" value="TreeGrafter"/>
</dbReference>
<name>A0AAI9T2J0_SPIME</name>
<dbReference type="InterPro" id="IPR050250">
    <property type="entry name" value="Macrolide_Exporter_MacB"/>
</dbReference>
<dbReference type="InterPro" id="IPR003838">
    <property type="entry name" value="ABC3_permease_C"/>
</dbReference>
<feature type="transmembrane region" description="Helical" evidence="7">
    <location>
        <begin position="383"/>
        <end position="407"/>
    </location>
</feature>
<dbReference type="RefSeq" id="WP_004028689.1">
    <property type="nucleotide sequence ID" value="NZ_AGBZ02000004.1"/>
</dbReference>